<reference evidence="2 3" key="1">
    <citation type="submission" date="2018-06" db="EMBL/GenBank/DDBJ databases">
        <title>Extensive metabolic versatility and redundancy in microbially diverse, dynamic hydrothermal sediments.</title>
        <authorList>
            <person name="Dombrowski N."/>
            <person name="Teske A."/>
            <person name="Baker B.J."/>
        </authorList>
    </citation>
    <scope>NUCLEOTIDE SEQUENCE [LARGE SCALE GENOMIC DNA]</scope>
    <source>
        <strain evidence="2">B9_G13</strain>
    </source>
</reference>
<proteinExistence type="predicted"/>
<keyword evidence="1" id="KW-0472">Membrane</keyword>
<dbReference type="Pfam" id="PF04021">
    <property type="entry name" value="Class_IIIsignal"/>
    <property type="match status" value="1"/>
</dbReference>
<evidence type="ECO:0000256" key="1">
    <source>
        <dbReference type="SAM" id="Phobius"/>
    </source>
</evidence>
<gene>
    <name evidence="2" type="ORF">DRO07_01965</name>
</gene>
<keyword evidence="1" id="KW-0812">Transmembrane</keyword>
<feature type="non-terminal residue" evidence="2">
    <location>
        <position position="88"/>
    </location>
</feature>
<organism evidence="2 3">
    <name type="scientific">Candidatus Iainarchaeum sp</name>
    <dbReference type="NCBI Taxonomy" id="3101447"/>
    <lineage>
        <taxon>Archaea</taxon>
        <taxon>Candidatus Iainarchaeota</taxon>
        <taxon>Candidatus Iainarchaeia</taxon>
        <taxon>Candidatus Iainarchaeales</taxon>
        <taxon>Candidatus Iainarchaeaceae</taxon>
        <taxon>Candidatus Iainarchaeum</taxon>
    </lineage>
</organism>
<dbReference type="InterPro" id="IPR007166">
    <property type="entry name" value="Class3_signal_pept_motif"/>
</dbReference>
<feature type="transmembrane region" description="Helical" evidence="1">
    <location>
        <begin position="12"/>
        <end position="32"/>
    </location>
</feature>
<name>A0A497JFP8_9ARCH</name>
<evidence type="ECO:0008006" key="4">
    <source>
        <dbReference type="Google" id="ProtNLM"/>
    </source>
</evidence>
<sequence length="88" mass="10020">MDFSRLNKRGQTSIEFLFLFLIMLIYVNTIVYPNMNISRAYIEEAHRLGQARLAIKQIANAITEVAASSGESKQTLYVFLDSNTELIC</sequence>
<dbReference type="AlphaFoldDB" id="A0A497JFP8"/>
<evidence type="ECO:0000313" key="2">
    <source>
        <dbReference type="EMBL" id="RLG69614.1"/>
    </source>
</evidence>
<keyword evidence="1" id="KW-1133">Transmembrane helix</keyword>
<dbReference type="EMBL" id="QMWO01000061">
    <property type="protein sequence ID" value="RLG69614.1"/>
    <property type="molecule type" value="Genomic_DNA"/>
</dbReference>
<accession>A0A497JFP8</accession>
<evidence type="ECO:0000313" key="3">
    <source>
        <dbReference type="Proteomes" id="UP000277633"/>
    </source>
</evidence>
<dbReference type="Proteomes" id="UP000277633">
    <property type="component" value="Unassembled WGS sequence"/>
</dbReference>
<comment type="caution">
    <text evidence="2">The sequence shown here is derived from an EMBL/GenBank/DDBJ whole genome shotgun (WGS) entry which is preliminary data.</text>
</comment>
<protein>
    <recommendedName>
        <fullName evidence="4">Class III signal peptide-containing protein</fullName>
    </recommendedName>
</protein>